<name>A0ABQ4FZ84_9ACTN</name>
<keyword evidence="2" id="KW-1133">Transmembrane helix</keyword>
<keyword evidence="2" id="KW-0472">Membrane</keyword>
<dbReference type="EMBL" id="BOOC01000013">
    <property type="protein sequence ID" value="GIH40115.1"/>
    <property type="molecule type" value="Genomic_DNA"/>
</dbReference>
<evidence type="ECO:0000313" key="3">
    <source>
        <dbReference type="EMBL" id="GIH40115.1"/>
    </source>
</evidence>
<evidence type="ECO:0000256" key="2">
    <source>
        <dbReference type="SAM" id="Phobius"/>
    </source>
</evidence>
<comment type="caution">
    <text evidence="3">The sequence shown here is derived from an EMBL/GenBank/DDBJ whole genome shotgun (WGS) entry which is preliminary data.</text>
</comment>
<proteinExistence type="predicted"/>
<organism evidence="3 4">
    <name type="scientific">Microbispora corallina</name>
    <dbReference type="NCBI Taxonomy" id="83302"/>
    <lineage>
        <taxon>Bacteria</taxon>
        <taxon>Bacillati</taxon>
        <taxon>Actinomycetota</taxon>
        <taxon>Actinomycetes</taxon>
        <taxon>Streptosporangiales</taxon>
        <taxon>Streptosporangiaceae</taxon>
        <taxon>Microbispora</taxon>
    </lineage>
</organism>
<feature type="region of interest" description="Disordered" evidence="1">
    <location>
        <begin position="262"/>
        <end position="284"/>
    </location>
</feature>
<keyword evidence="2" id="KW-0812">Transmembrane</keyword>
<accession>A0ABQ4FZ84</accession>
<sequence>MRRLLPALALFLLAPLVAEFLLGDFPITYLAALVLLAPMYGGGALLIREVVRRTGRGWPSIVLLALAYGVVEEGLVTQSLFDPDYAGAHLLDRGFVPGLGIALPWTLFVLGLHTVWSISVPVALVEELAGERRTQPWLRRTGLAVTAALLVAGAAVTTLFTYAQYHYMAPAPRLAAAAAVAVALAVLAFRLPVAGPPVARLSAGRAPYSRLAAGRVPSARVAAGRAPYSRLAAGRVPSARPAPGPLPVFLASLAAGACSWSRWPHPRRSRSPCRWRSTRRRPGR</sequence>
<evidence type="ECO:0008006" key="5">
    <source>
        <dbReference type="Google" id="ProtNLM"/>
    </source>
</evidence>
<reference evidence="3 4" key="1">
    <citation type="submission" date="2021-01" db="EMBL/GenBank/DDBJ databases">
        <title>Whole genome shotgun sequence of Microbispora corallina NBRC 16416.</title>
        <authorList>
            <person name="Komaki H."/>
            <person name="Tamura T."/>
        </authorList>
    </citation>
    <scope>NUCLEOTIDE SEQUENCE [LARGE SCALE GENOMIC DNA]</scope>
    <source>
        <strain evidence="3 4">NBRC 16416</strain>
    </source>
</reference>
<feature type="transmembrane region" description="Helical" evidence="2">
    <location>
        <begin position="174"/>
        <end position="193"/>
    </location>
</feature>
<dbReference type="RefSeq" id="WP_204057594.1">
    <property type="nucleotide sequence ID" value="NZ_BAAAGP010000008.1"/>
</dbReference>
<feature type="transmembrane region" description="Helical" evidence="2">
    <location>
        <begin position="137"/>
        <end position="162"/>
    </location>
</feature>
<feature type="transmembrane region" description="Helical" evidence="2">
    <location>
        <begin position="28"/>
        <end position="47"/>
    </location>
</feature>
<evidence type="ECO:0000313" key="4">
    <source>
        <dbReference type="Proteomes" id="UP000603904"/>
    </source>
</evidence>
<keyword evidence="4" id="KW-1185">Reference proteome</keyword>
<gene>
    <name evidence="3" type="ORF">Mco01_31150</name>
</gene>
<protein>
    <recommendedName>
        <fullName evidence="5">CPBP family intramembrane metalloprotease</fullName>
    </recommendedName>
</protein>
<feature type="transmembrane region" description="Helical" evidence="2">
    <location>
        <begin position="59"/>
        <end position="81"/>
    </location>
</feature>
<feature type="compositionally biased region" description="Basic residues" evidence="1">
    <location>
        <begin position="264"/>
        <end position="284"/>
    </location>
</feature>
<evidence type="ECO:0000256" key="1">
    <source>
        <dbReference type="SAM" id="MobiDB-lite"/>
    </source>
</evidence>
<dbReference type="Proteomes" id="UP000603904">
    <property type="component" value="Unassembled WGS sequence"/>
</dbReference>
<feature type="transmembrane region" description="Helical" evidence="2">
    <location>
        <begin position="101"/>
        <end position="125"/>
    </location>
</feature>